<feature type="compositionally biased region" description="Low complexity" evidence="4">
    <location>
        <begin position="14"/>
        <end position="27"/>
    </location>
</feature>
<feature type="compositionally biased region" description="Polar residues" evidence="4">
    <location>
        <begin position="59"/>
        <end position="71"/>
    </location>
</feature>
<evidence type="ECO:0000313" key="6">
    <source>
        <dbReference type="EMBL" id="WWC88627.1"/>
    </source>
</evidence>
<dbReference type="InterPro" id="IPR046347">
    <property type="entry name" value="bZIP_sf"/>
</dbReference>
<dbReference type="PANTHER" id="PTHR40621:SF7">
    <property type="entry name" value="BZIP DOMAIN-CONTAINING PROTEIN"/>
    <property type="match status" value="1"/>
</dbReference>
<feature type="compositionally biased region" description="Polar residues" evidence="4">
    <location>
        <begin position="33"/>
        <end position="42"/>
    </location>
</feature>
<dbReference type="PANTHER" id="PTHR40621">
    <property type="entry name" value="TRANSCRIPTION FACTOR KAPC-RELATED"/>
    <property type="match status" value="1"/>
</dbReference>
<keyword evidence="2" id="KW-0539">Nucleus</keyword>
<evidence type="ECO:0000313" key="7">
    <source>
        <dbReference type="Proteomes" id="UP001355207"/>
    </source>
</evidence>
<proteinExistence type="predicted"/>
<feature type="compositionally biased region" description="Polar residues" evidence="4">
    <location>
        <begin position="773"/>
        <end position="791"/>
    </location>
</feature>
<name>A0AAX4JTC8_9TREE</name>
<feature type="region of interest" description="Disordered" evidence="4">
    <location>
        <begin position="1"/>
        <end position="199"/>
    </location>
</feature>
<evidence type="ECO:0000256" key="3">
    <source>
        <dbReference type="SAM" id="Coils"/>
    </source>
</evidence>
<evidence type="ECO:0000256" key="2">
    <source>
        <dbReference type="ARBA" id="ARBA00023242"/>
    </source>
</evidence>
<dbReference type="Proteomes" id="UP001355207">
    <property type="component" value="Chromosome 4"/>
</dbReference>
<dbReference type="InterPro" id="IPR050936">
    <property type="entry name" value="AP-1-like"/>
</dbReference>
<dbReference type="InterPro" id="IPR004827">
    <property type="entry name" value="bZIP"/>
</dbReference>
<feature type="compositionally biased region" description="Low complexity" evidence="4">
    <location>
        <begin position="792"/>
        <end position="801"/>
    </location>
</feature>
<evidence type="ECO:0000256" key="1">
    <source>
        <dbReference type="ARBA" id="ARBA00004123"/>
    </source>
</evidence>
<evidence type="ECO:0000256" key="4">
    <source>
        <dbReference type="SAM" id="MobiDB-lite"/>
    </source>
</evidence>
<dbReference type="SMART" id="SM00338">
    <property type="entry name" value="BRLZ"/>
    <property type="match status" value="1"/>
</dbReference>
<gene>
    <name evidence="6" type="ORF">L201_003540</name>
</gene>
<dbReference type="GO" id="GO:0001228">
    <property type="term" value="F:DNA-binding transcription activator activity, RNA polymerase II-specific"/>
    <property type="evidence" value="ECO:0007669"/>
    <property type="project" value="TreeGrafter"/>
</dbReference>
<feature type="compositionally biased region" description="Low complexity" evidence="4">
    <location>
        <begin position="606"/>
        <end position="628"/>
    </location>
</feature>
<dbReference type="AlphaFoldDB" id="A0AAX4JTC8"/>
<dbReference type="Pfam" id="PF10297">
    <property type="entry name" value="Hap4_Hap_bind"/>
    <property type="match status" value="1"/>
</dbReference>
<accession>A0AAX4JTC8</accession>
<dbReference type="Gene3D" id="1.20.5.170">
    <property type="match status" value="1"/>
</dbReference>
<dbReference type="GeneID" id="91094210"/>
<dbReference type="GO" id="GO:0090575">
    <property type="term" value="C:RNA polymerase II transcription regulator complex"/>
    <property type="evidence" value="ECO:0007669"/>
    <property type="project" value="TreeGrafter"/>
</dbReference>
<feature type="region of interest" description="Disordered" evidence="4">
    <location>
        <begin position="829"/>
        <end position="855"/>
    </location>
</feature>
<feature type="compositionally biased region" description="Low complexity" evidence="4">
    <location>
        <begin position="122"/>
        <end position="138"/>
    </location>
</feature>
<dbReference type="RefSeq" id="XP_066075390.1">
    <property type="nucleotide sequence ID" value="XM_066219293.1"/>
</dbReference>
<organism evidence="6 7">
    <name type="scientific">Kwoniella dendrophila CBS 6074</name>
    <dbReference type="NCBI Taxonomy" id="1295534"/>
    <lineage>
        <taxon>Eukaryota</taxon>
        <taxon>Fungi</taxon>
        <taxon>Dikarya</taxon>
        <taxon>Basidiomycota</taxon>
        <taxon>Agaricomycotina</taxon>
        <taxon>Tremellomycetes</taxon>
        <taxon>Tremellales</taxon>
        <taxon>Cryptococcaceae</taxon>
        <taxon>Kwoniella</taxon>
    </lineage>
</organism>
<feature type="coiled-coil region" evidence="3">
    <location>
        <begin position="223"/>
        <end position="285"/>
    </location>
</feature>
<sequence>MSVAIPQARPMPTPTSSSSRPLATRPPTMLPKPSNSSQNQRVQPRPSAPLAQRPMAPRPSSSSTNANTPQIASRPPPQTVMKNNVSSSSKIQLPPKGTISSAPSPSSSSTPSATRPAMHSRNSSTASTATTSSNMNNNIAPLTPVAGKDTSSSAGKIFAKPSKEWVLPERAKPGRKVSVEEPDNKRQSQNRLSQRAHRARRTDYIQTLEERLRQYEANEIHSNVRLQEVARALKNDNERLKNELNSVKMQIMEFNGEKDVWELERRSFKDSIKQLKVEIDTLKMNGLRNMNDSKPATTTTIVRMEVDQNTIDSLVPGPSPSLARRQSLSHRHSYTRSNPSQQNIAIIQQQQHQQQQSKKDLVDCPICPNPDPDCPCQQGSTSSVTQTIKKDITLAQPSSCGLCHSTDECLCRVVVNQQEPEDIKPIITSPNMSSPTKSFKLMDDGCGLCAGGGFCACRAASEVPSNNSGSSGITKAVSIGNSSSSSITTTNIVRATSSASAVPLRLKSKSNANAKQSIWALNNVSTAPITKSPKTEAVCTGDPDNCDACRNDTFGQEFCRSLFDEPHPDATEGLEGNPTKKGCGNCNGPGGCMSIKSLLSPTVDQSSTSSGRPTTAATSSSSSKIITPRQKYHDDLDDEPQLLAPLQMACCGNPELCGGHNGTGCTGEIVLGGLNSNSDDSVIDNHIGLNLELDKPMVHLHVDHHHDDIDGSDHTKLRPDQAWKQLKAHPNAKFASLALLADVVARRTNVLGQMNNNNSPSPAPSSPLSLPSTTQDYNHSQSSHASSLPLLNNTNHSTFNHSHAHKRRAGGFDIETSAVREALKYLDKATPVGSPAPSDSQNQGIDERGSKRRRF</sequence>
<feature type="compositionally biased region" description="Low complexity" evidence="4">
    <location>
        <begin position="755"/>
        <end position="772"/>
    </location>
</feature>
<feature type="domain" description="BZIP" evidence="5">
    <location>
        <begin position="185"/>
        <end position="200"/>
    </location>
</feature>
<dbReference type="EMBL" id="CP144101">
    <property type="protein sequence ID" value="WWC88627.1"/>
    <property type="molecule type" value="Genomic_DNA"/>
</dbReference>
<reference evidence="6 7" key="1">
    <citation type="submission" date="2024-01" db="EMBL/GenBank/DDBJ databases">
        <title>Comparative genomics of Cryptococcus and Kwoniella reveals pathogenesis evolution and contrasting modes of karyotype evolution via chromosome fusion or intercentromeric recombination.</title>
        <authorList>
            <person name="Coelho M.A."/>
            <person name="David-Palma M."/>
            <person name="Shea T."/>
            <person name="Bowers K."/>
            <person name="McGinley-Smith S."/>
            <person name="Mohammad A.W."/>
            <person name="Gnirke A."/>
            <person name="Yurkov A.M."/>
            <person name="Nowrousian M."/>
            <person name="Sun S."/>
            <person name="Cuomo C.A."/>
            <person name="Heitman J."/>
        </authorList>
    </citation>
    <scope>NUCLEOTIDE SEQUENCE [LARGE SCALE GENOMIC DNA]</scope>
    <source>
        <strain evidence="6 7">CBS 6074</strain>
    </source>
</reference>
<protein>
    <recommendedName>
        <fullName evidence="5">BZIP domain-containing protein</fullName>
    </recommendedName>
</protein>
<feature type="compositionally biased region" description="Low complexity" evidence="4">
    <location>
        <begin position="100"/>
        <end position="114"/>
    </location>
</feature>
<feature type="compositionally biased region" description="Basic and acidic residues" evidence="4">
    <location>
        <begin position="161"/>
        <end position="186"/>
    </location>
</feature>
<dbReference type="CDD" id="cd14688">
    <property type="entry name" value="bZIP_YAP"/>
    <property type="match status" value="1"/>
</dbReference>
<dbReference type="GO" id="GO:0000976">
    <property type="term" value="F:transcription cis-regulatory region binding"/>
    <property type="evidence" value="ECO:0007669"/>
    <property type="project" value="InterPro"/>
</dbReference>
<keyword evidence="3" id="KW-0175">Coiled coil</keyword>
<keyword evidence="7" id="KW-1185">Reference proteome</keyword>
<feature type="region of interest" description="Disordered" evidence="4">
    <location>
        <begin position="311"/>
        <end position="339"/>
    </location>
</feature>
<dbReference type="PROSITE" id="PS00036">
    <property type="entry name" value="BZIP_BASIC"/>
    <property type="match status" value="1"/>
</dbReference>
<feature type="region of interest" description="Disordered" evidence="4">
    <location>
        <begin position="602"/>
        <end position="628"/>
    </location>
</feature>
<evidence type="ECO:0000259" key="5">
    <source>
        <dbReference type="PROSITE" id="PS00036"/>
    </source>
</evidence>
<feature type="region of interest" description="Disordered" evidence="4">
    <location>
        <begin position="752"/>
        <end position="812"/>
    </location>
</feature>
<feature type="compositionally biased region" description="Polar residues" evidence="4">
    <location>
        <begin position="80"/>
        <end position="91"/>
    </location>
</feature>
<comment type="subcellular location">
    <subcellularLocation>
        <location evidence="1">Nucleus</location>
    </subcellularLocation>
</comment>
<dbReference type="SUPFAM" id="SSF57959">
    <property type="entry name" value="Leucine zipper domain"/>
    <property type="match status" value="1"/>
</dbReference>
<dbReference type="InterPro" id="IPR018287">
    <property type="entry name" value="Hap4_TF_heteromerisation"/>
</dbReference>